<reference evidence="2" key="1">
    <citation type="submission" date="2019-10" db="EMBL/GenBank/DDBJ databases">
        <title>Conservation and host-specific expression of non-tandemly repeated heterogenous ribosome RNA gene in arbuscular mycorrhizal fungi.</title>
        <authorList>
            <person name="Maeda T."/>
            <person name="Kobayashi Y."/>
            <person name="Nakagawa T."/>
            <person name="Ezawa T."/>
            <person name="Yamaguchi K."/>
            <person name="Bino T."/>
            <person name="Nishimoto Y."/>
            <person name="Shigenobu S."/>
            <person name="Kawaguchi M."/>
        </authorList>
    </citation>
    <scope>NUCLEOTIDE SEQUENCE</scope>
    <source>
        <strain evidence="2">HR1</strain>
    </source>
</reference>
<dbReference type="Proteomes" id="UP000615446">
    <property type="component" value="Unassembled WGS sequence"/>
</dbReference>
<dbReference type="EMBL" id="BLAL01000252">
    <property type="protein sequence ID" value="GES96784.1"/>
    <property type="molecule type" value="Genomic_DNA"/>
</dbReference>
<sequence>MSKDDFMQVGLEIRLAMKLAKEVQTLKEKQKHAFSLYKSLKKVLTKYNEAIRYKYISTILHILLYIIKKIISDKELTLVPQLKVIGEESTGWIDYAIKTLEELICIIEGKKRKSGDAFGKDFDYIYGIITIASDWNAKLETENAEIPELRKKLAKIPKLRKKLAKVKARNAELIKEMMKEDNRHVARIKLLKAIEEKYTRRAEFEVKIEELEKNRTDIVAENTELRSRVEKCNLIAQVFLGEEPIVEYHPHFLNGLELDAFFQKYQIALEVQGARHWFHSTSWYKDIKKLEDIVNRDRQK</sequence>
<evidence type="ECO:0000313" key="3">
    <source>
        <dbReference type="Proteomes" id="UP000615446"/>
    </source>
</evidence>
<protein>
    <submittedName>
        <fullName evidence="2">Uncharacterized protein</fullName>
    </submittedName>
</protein>
<feature type="coiled-coil region" evidence="1">
    <location>
        <begin position="132"/>
        <end position="228"/>
    </location>
</feature>
<evidence type="ECO:0000313" key="2">
    <source>
        <dbReference type="EMBL" id="GES96784.1"/>
    </source>
</evidence>
<gene>
    <name evidence="2" type="ORF">RCL2_002340000</name>
</gene>
<accession>A0A8H3R1F0</accession>
<keyword evidence="1" id="KW-0175">Coiled coil</keyword>
<comment type="caution">
    <text evidence="2">The sequence shown here is derived from an EMBL/GenBank/DDBJ whole genome shotgun (WGS) entry which is preliminary data.</text>
</comment>
<dbReference type="AlphaFoldDB" id="A0A8H3R1F0"/>
<evidence type="ECO:0000256" key="1">
    <source>
        <dbReference type="SAM" id="Coils"/>
    </source>
</evidence>
<organism evidence="2 3">
    <name type="scientific">Rhizophagus clarus</name>
    <dbReference type="NCBI Taxonomy" id="94130"/>
    <lineage>
        <taxon>Eukaryota</taxon>
        <taxon>Fungi</taxon>
        <taxon>Fungi incertae sedis</taxon>
        <taxon>Mucoromycota</taxon>
        <taxon>Glomeromycotina</taxon>
        <taxon>Glomeromycetes</taxon>
        <taxon>Glomerales</taxon>
        <taxon>Glomeraceae</taxon>
        <taxon>Rhizophagus</taxon>
    </lineage>
</organism>
<proteinExistence type="predicted"/>
<name>A0A8H3R1F0_9GLOM</name>